<reference evidence="2 3" key="1">
    <citation type="journal article" date="2019" name="Int. J. Syst. Evol. Microbiol.">
        <title>The Global Catalogue of Microorganisms (GCM) 10K type strain sequencing project: providing services to taxonomists for standard genome sequencing and annotation.</title>
        <authorList>
            <consortium name="The Broad Institute Genomics Platform"/>
            <consortium name="The Broad Institute Genome Sequencing Center for Infectious Disease"/>
            <person name="Wu L."/>
            <person name="Ma J."/>
        </authorList>
    </citation>
    <scope>NUCLEOTIDE SEQUENCE [LARGE SCALE GENOMIC DNA]</scope>
    <source>
        <strain evidence="2 3">JCM 13581</strain>
    </source>
</reference>
<organism evidence="2 3">
    <name type="scientific">Streptomyces sodiiphilus</name>
    <dbReference type="NCBI Taxonomy" id="226217"/>
    <lineage>
        <taxon>Bacteria</taxon>
        <taxon>Bacillati</taxon>
        <taxon>Actinomycetota</taxon>
        <taxon>Actinomycetes</taxon>
        <taxon>Kitasatosporales</taxon>
        <taxon>Streptomycetaceae</taxon>
        <taxon>Streptomyces</taxon>
    </lineage>
</organism>
<accession>A0ABN2P2R0</accession>
<dbReference type="PRINTS" id="PR00420">
    <property type="entry name" value="RNGMNOXGNASE"/>
</dbReference>
<dbReference type="SUPFAM" id="SSF51905">
    <property type="entry name" value="FAD/NAD(P)-binding domain"/>
    <property type="match status" value="2"/>
</dbReference>
<dbReference type="Pfam" id="PF07992">
    <property type="entry name" value="Pyr_redox_2"/>
    <property type="match status" value="1"/>
</dbReference>
<evidence type="ECO:0000313" key="3">
    <source>
        <dbReference type="Proteomes" id="UP001501303"/>
    </source>
</evidence>
<sequence length="405" mass="44413">MSPNRHHRVLIIGGGTAGITTAARLRRAGVTDIALLDPTETHWYQPLWTLVGGGRAPLRSTRRSEASVMPKGVRWIRQAAVSVDPEARTVVTSHGDEVGYEYLVVAPGLQLDWDGVPGLAEAIARPGGGGTGVTSNYSPEYAPRTWDLIRGMRSGTAVFTHPAGPVKCGGAPQKIMYLAADHWRREGVLDQIDIVFLSAETALFKVSPWAQVLERVADRYGARIRLSSQVTALDGDRRELTVSDDATGTSSTLPYDLLHAVPPQSAPDWIKKSALSDPASPWGYVEVDKHTLQHARYPEVFALGDVANLPTSKTGAAIRKQSPVVVANLLSVMRGEKPRRKYDGYTSCPVVTARNRMLLAEFDYDLRPAPSVPLLDTGKERYDMWLLKRYGLPQMYWHGMLAGRV</sequence>
<dbReference type="PANTHER" id="PTHR10632:SF2">
    <property type="entry name" value="SULFIDE:QUINONE OXIDOREDUCTASE, MITOCHONDRIAL"/>
    <property type="match status" value="1"/>
</dbReference>
<feature type="domain" description="FAD/NAD(P)-binding" evidence="1">
    <location>
        <begin position="8"/>
        <end position="119"/>
    </location>
</feature>
<dbReference type="RefSeq" id="WP_344260505.1">
    <property type="nucleotide sequence ID" value="NZ_BAAAMJ010000016.1"/>
</dbReference>
<dbReference type="InterPro" id="IPR023753">
    <property type="entry name" value="FAD/NAD-binding_dom"/>
</dbReference>
<dbReference type="Gene3D" id="3.50.50.60">
    <property type="entry name" value="FAD/NAD(P)-binding domain"/>
    <property type="match status" value="2"/>
</dbReference>
<keyword evidence="3" id="KW-1185">Reference proteome</keyword>
<evidence type="ECO:0000313" key="2">
    <source>
        <dbReference type="EMBL" id="GAA1909825.1"/>
    </source>
</evidence>
<proteinExistence type="predicted"/>
<comment type="caution">
    <text evidence="2">The sequence shown here is derived from an EMBL/GenBank/DDBJ whole genome shotgun (WGS) entry which is preliminary data.</text>
</comment>
<dbReference type="InterPro" id="IPR015904">
    <property type="entry name" value="Sulphide_quinone_reductase"/>
</dbReference>
<gene>
    <name evidence="2" type="ORF">GCM10009716_19610</name>
</gene>
<dbReference type="PANTHER" id="PTHR10632">
    <property type="entry name" value="SULFIDE:QUINONE OXIDOREDUCTASE"/>
    <property type="match status" value="1"/>
</dbReference>
<dbReference type="EMBL" id="BAAAMJ010000016">
    <property type="protein sequence ID" value="GAA1909825.1"/>
    <property type="molecule type" value="Genomic_DNA"/>
</dbReference>
<protein>
    <submittedName>
        <fullName evidence="2">FAD/NAD(P)-binding oxidoreductase</fullName>
    </submittedName>
</protein>
<dbReference type="InterPro" id="IPR036188">
    <property type="entry name" value="FAD/NAD-bd_sf"/>
</dbReference>
<evidence type="ECO:0000259" key="1">
    <source>
        <dbReference type="Pfam" id="PF07992"/>
    </source>
</evidence>
<name>A0ABN2P2R0_9ACTN</name>
<dbReference type="Proteomes" id="UP001501303">
    <property type="component" value="Unassembled WGS sequence"/>
</dbReference>